<evidence type="ECO:0000313" key="2">
    <source>
        <dbReference type="Proteomes" id="UP000236497"/>
    </source>
</evidence>
<keyword evidence="2" id="KW-1185">Reference proteome</keyword>
<dbReference type="AlphaFoldDB" id="A0A0H5SFV5"/>
<dbReference type="RefSeq" id="WP_103201845.1">
    <property type="nucleotide sequence ID" value="NZ_CVTD020000008.1"/>
</dbReference>
<dbReference type="EMBL" id="CVTD020000008">
    <property type="protein sequence ID" value="CRZ33681.1"/>
    <property type="molecule type" value="Genomic_DNA"/>
</dbReference>
<dbReference type="Proteomes" id="UP000236497">
    <property type="component" value="Unassembled WGS sequence"/>
</dbReference>
<evidence type="ECO:0000313" key="1">
    <source>
        <dbReference type="EMBL" id="CRZ33681.1"/>
    </source>
</evidence>
<organism evidence="1 2">
    <name type="scientific">Herbinix hemicellulosilytica</name>
    <dbReference type="NCBI Taxonomy" id="1564487"/>
    <lineage>
        <taxon>Bacteria</taxon>
        <taxon>Bacillati</taxon>
        <taxon>Bacillota</taxon>
        <taxon>Clostridia</taxon>
        <taxon>Lachnospirales</taxon>
        <taxon>Lachnospiraceae</taxon>
        <taxon>Herbinix</taxon>
    </lineage>
</organism>
<dbReference type="OrthoDB" id="2061035at2"/>
<sequence length="200" mass="22216">MEKKKISLKDIGMPKLIFMFAAGVLLILLSFPGLIGGDKESKDKEINTESSDYKNDMNTTSYDLNTYISELESKLKNILRKVQGIGDVEVMITLKTTGEKVPLKDVPYIQEELDEADGEGGSRTSNRIQKEESTVMITDEEGNTEPYILQERIPEIEGVVVIAEGGDNVFVIKDVIEACEVLFNIPAHKVKVMKMGDGIK</sequence>
<name>A0A0H5SFV5_HERHM</name>
<protein>
    <submittedName>
        <fullName evidence="1">Putative membrane protein</fullName>
    </submittedName>
</protein>
<accession>A0A0H5SFV5</accession>
<proteinExistence type="predicted"/>
<gene>
    <name evidence="1" type="ORF">HHT355_0476</name>
</gene>
<reference evidence="1 2" key="1">
    <citation type="submission" date="2015-06" db="EMBL/GenBank/DDBJ databases">
        <authorList>
            <person name="Wibberg Daniel"/>
        </authorList>
    </citation>
    <scope>NUCLEOTIDE SEQUENCE [LARGE SCALE GENOMIC DNA]</scope>
    <source>
        <strain evidence="1 2">T3/55T</strain>
    </source>
</reference>